<gene>
    <name evidence="1" type="ORF">JOQ06_010597</name>
</gene>
<dbReference type="EMBL" id="JAPTMU010000014">
    <property type="protein sequence ID" value="KAJ4932171.1"/>
    <property type="molecule type" value="Genomic_DNA"/>
</dbReference>
<accession>A0AAD6FEI5</accession>
<evidence type="ECO:0000313" key="1">
    <source>
        <dbReference type="EMBL" id="KAJ4932171.1"/>
    </source>
</evidence>
<sequence length="82" mass="8990">MGGLVGAVTSPAAAVCLSVTYKRAYHRPTGGTLPHSETFTVSPPYRHNGIRNHEFSRNPGLTLQTVEGRSTHTHTHTHRLFL</sequence>
<dbReference type="Proteomes" id="UP001219934">
    <property type="component" value="Unassembled WGS sequence"/>
</dbReference>
<proteinExistence type="predicted"/>
<comment type="caution">
    <text evidence="1">The sequence shown here is derived from an EMBL/GenBank/DDBJ whole genome shotgun (WGS) entry which is preliminary data.</text>
</comment>
<evidence type="ECO:0000313" key="2">
    <source>
        <dbReference type="Proteomes" id="UP001219934"/>
    </source>
</evidence>
<reference evidence="1" key="1">
    <citation type="submission" date="2022-11" db="EMBL/GenBank/DDBJ databases">
        <title>Chromosome-level genome of Pogonophryne albipinna.</title>
        <authorList>
            <person name="Jo E."/>
        </authorList>
    </citation>
    <scope>NUCLEOTIDE SEQUENCE</scope>
    <source>
        <strain evidence="1">SGF0006</strain>
        <tissue evidence="1">Muscle</tissue>
    </source>
</reference>
<keyword evidence="2" id="KW-1185">Reference proteome</keyword>
<name>A0AAD6FEI5_9TELE</name>
<dbReference type="AlphaFoldDB" id="A0AAD6FEI5"/>
<protein>
    <submittedName>
        <fullName evidence="1">Uncharacterized protein</fullName>
    </submittedName>
</protein>
<organism evidence="1 2">
    <name type="scientific">Pogonophryne albipinna</name>
    <dbReference type="NCBI Taxonomy" id="1090488"/>
    <lineage>
        <taxon>Eukaryota</taxon>
        <taxon>Metazoa</taxon>
        <taxon>Chordata</taxon>
        <taxon>Craniata</taxon>
        <taxon>Vertebrata</taxon>
        <taxon>Euteleostomi</taxon>
        <taxon>Actinopterygii</taxon>
        <taxon>Neopterygii</taxon>
        <taxon>Teleostei</taxon>
        <taxon>Neoteleostei</taxon>
        <taxon>Acanthomorphata</taxon>
        <taxon>Eupercaria</taxon>
        <taxon>Perciformes</taxon>
        <taxon>Notothenioidei</taxon>
        <taxon>Pogonophryne</taxon>
    </lineage>
</organism>